<comment type="caution">
    <text evidence="1">The sequence shown here is derived from an EMBL/GenBank/DDBJ whole genome shotgun (WGS) entry which is preliminary data.</text>
</comment>
<gene>
    <name evidence="1" type="ORF">ADK38_35275</name>
</gene>
<accession>A0ABR5IX05</accession>
<name>A0ABR5IX05_9ACTN</name>
<dbReference type="InterPro" id="IPR045999">
    <property type="entry name" value="DUF5955"/>
</dbReference>
<dbReference type="EMBL" id="LGUT01003259">
    <property type="protein sequence ID" value="KOG85689.1"/>
    <property type="molecule type" value="Genomic_DNA"/>
</dbReference>
<reference evidence="1 2" key="1">
    <citation type="submission" date="2015-07" db="EMBL/GenBank/DDBJ databases">
        <authorList>
            <person name="Ju K.-S."/>
            <person name="Doroghazi J.R."/>
            <person name="Metcalf W.W."/>
        </authorList>
    </citation>
    <scope>NUCLEOTIDE SEQUENCE [LARGE SCALE GENOMIC DNA]</scope>
    <source>
        <strain evidence="1 2">NRRL B-3589</strain>
    </source>
</reference>
<dbReference type="Pfam" id="PF19380">
    <property type="entry name" value="DUF5955"/>
    <property type="match status" value="1"/>
</dbReference>
<sequence length="105" mass="11057">MEQRRRAGAGADPKANGLGAAVARLRRELATHPAELSDRAVAEDELAVLAAMARTGDVEQPRLHRCLLVVAGALGSVSALAPALREVREAVDLCGRPTGPPWSRD</sequence>
<dbReference type="RefSeq" id="WP_030886085.1">
    <property type="nucleotide sequence ID" value="NZ_JBEZAH010000028.1"/>
</dbReference>
<dbReference type="Proteomes" id="UP000037020">
    <property type="component" value="Unassembled WGS sequence"/>
</dbReference>
<protein>
    <submittedName>
        <fullName evidence="1">Uncharacterized protein</fullName>
    </submittedName>
</protein>
<evidence type="ECO:0000313" key="2">
    <source>
        <dbReference type="Proteomes" id="UP000037020"/>
    </source>
</evidence>
<proteinExistence type="predicted"/>
<keyword evidence="2" id="KW-1185">Reference proteome</keyword>
<evidence type="ECO:0000313" key="1">
    <source>
        <dbReference type="EMBL" id="KOG85689.1"/>
    </source>
</evidence>
<organism evidence="1 2">
    <name type="scientific">Streptomyces varsoviensis</name>
    <dbReference type="NCBI Taxonomy" id="67373"/>
    <lineage>
        <taxon>Bacteria</taxon>
        <taxon>Bacillati</taxon>
        <taxon>Actinomycetota</taxon>
        <taxon>Actinomycetes</taxon>
        <taxon>Kitasatosporales</taxon>
        <taxon>Streptomycetaceae</taxon>
        <taxon>Streptomyces</taxon>
    </lineage>
</organism>